<dbReference type="KEGG" id="nfl:COO91_06688"/>
<protein>
    <submittedName>
        <fullName evidence="1">Uncharacterized protein</fullName>
    </submittedName>
</protein>
<reference evidence="1 2" key="1">
    <citation type="submission" date="2017-11" db="EMBL/GenBank/DDBJ databases">
        <title>Complete genome of a free-living desiccation-tolerant cyanobacterium and its photosynthetic adaptation to extreme terrestrial habitat.</title>
        <authorList>
            <person name="Shang J."/>
        </authorList>
    </citation>
    <scope>NUCLEOTIDE SEQUENCE [LARGE SCALE GENOMIC DNA]</scope>
    <source>
        <strain evidence="1 2">CCNUN1</strain>
    </source>
</reference>
<sequence length="38" mass="4264">MSKHNPLSLVGKGGWWVRFILGYMPPSGSDDFKLNSKL</sequence>
<evidence type="ECO:0000313" key="2">
    <source>
        <dbReference type="Proteomes" id="UP000232003"/>
    </source>
</evidence>
<name>A0A2K8SZ14_9NOSO</name>
<gene>
    <name evidence="1" type="ORF">COO91_06688</name>
</gene>
<evidence type="ECO:0000313" key="1">
    <source>
        <dbReference type="EMBL" id="AUB40669.1"/>
    </source>
</evidence>
<dbReference type="EMBL" id="CP024785">
    <property type="protein sequence ID" value="AUB40669.1"/>
    <property type="molecule type" value="Genomic_DNA"/>
</dbReference>
<dbReference type="Proteomes" id="UP000232003">
    <property type="component" value="Chromosome"/>
</dbReference>
<organism evidence="1 2">
    <name type="scientific">Nostoc flagelliforme CCNUN1</name>
    <dbReference type="NCBI Taxonomy" id="2038116"/>
    <lineage>
        <taxon>Bacteria</taxon>
        <taxon>Bacillati</taxon>
        <taxon>Cyanobacteriota</taxon>
        <taxon>Cyanophyceae</taxon>
        <taxon>Nostocales</taxon>
        <taxon>Nostocaceae</taxon>
        <taxon>Nostoc</taxon>
    </lineage>
</organism>
<dbReference type="AlphaFoldDB" id="A0A2K8SZ14"/>
<accession>A0A2K8SZ14</accession>
<proteinExistence type="predicted"/>
<keyword evidence="2" id="KW-1185">Reference proteome</keyword>